<evidence type="ECO:0000313" key="2">
    <source>
        <dbReference type="EMBL" id="MBM3332061.1"/>
    </source>
</evidence>
<dbReference type="Pfam" id="PF03479">
    <property type="entry name" value="PCC"/>
    <property type="match status" value="1"/>
</dbReference>
<proteinExistence type="predicted"/>
<comment type="caution">
    <text evidence="2">The sequence shown here is derived from an EMBL/GenBank/DDBJ whole genome shotgun (WGS) entry which is preliminary data.</text>
</comment>
<keyword evidence="2" id="KW-0238">DNA-binding</keyword>
<gene>
    <name evidence="2" type="ORF">FJY68_09470</name>
</gene>
<dbReference type="AlphaFoldDB" id="A0A937XI52"/>
<evidence type="ECO:0000313" key="3">
    <source>
        <dbReference type="Proteomes" id="UP000779900"/>
    </source>
</evidence>
<reference evidence="2" key="1">
    <citation type="submission" date="2019-03" db="EMBL/GenBank/DDBJ databases">
        <title>Lake Tanganyika Metagenome-Assembled Genomes (MAGs).</title>
        <authorList>
            <person name="Tran P."/>
        </authorList>
    </citation>
    <scope>NUCLEOTIDE SEQUENCE</scope>
    <source>
        <strain evidence="2">K_DeepCast_150m_m2_040</strain>
    </source>
</reference>
<dbReference type="SUPFAM" id="SSF117856">
    <property type="entry name" value="AF0104/ALDC/Ptd012-like"/>
    <property type="match status" value="1"/>
</dbReference>
<sequence length="140" mass="15137">MKAARNGSYWQLRLMPGEEIVETIAGFVCSHRIKSGFLTGIGAAEDIVLGCFDPKTKVYHKRTFKGDNEVAAIVGNVAWVGKNPVCHIHAVISRPNLTTYAGHLFSGTVTVTLEVALVPGTRRLARKPDPLSGLNLLTLP</sequence>
<dbReference type="GO" id="GO:0003677">
    <property type="term" value="F:DNA binding"/>
    <property type="evidence" value="ECO:0007669"/>
    <property type="project" value="UniProtKB-KW"/>
</dbReference>
<accession>A0A937XI52</accession>
<name>A0A937XI52_UNCW3</name>
<dbReference type="Gene3D" id="3.30.1330.80">
    <property type="entry name" value="Hypothetical protein, similar to alpha- acetolactate decarboxylase, domain 2"/>
    <property type="match status" value="1"/>
</dbReference>
<dbReference type="PANTHER" id="PTHR34988:SF1">
    <property type="entry name" value="DNA-BINDING PROTEIN"/>
    <property type="match status" value="1"/>
</dbReference>
<organism evidence="2 3">
    <name type="scientific">candidate division WOR-3 bacterium</name>
    <dbReference type="NCBI Taxonomy" id="2052148"/>
    <lineage>
        <taxon>Bacteria</taxon>
        <taxon>Bacteria division WOR-3</taxon>
    </lineage>
</organism>
<dbReference type="PROSITE" id="PS51742">
    <property type="entry name" value="PPC"/>
    <property type="match status" value="1"/>
</dbReference>
<dbReference type="CDD" id="cd11378">
    <property type="entry name" value="DUF296"/>
    <property type="match status" value="1"/>
</dbReference>
<dbReference type="InterPro" id="IPR005175">
    <property type="entry name" value="PPC_dom"/>
</dbReference>
<dbReference type="PANTHER" id="PTHR34988">
    <property type="entry name" value="PROTEIN, PUTATIVE-RELATED"/>
    <property type="match status" value="1"/>
</dbReference>
<protein>
    <submittedName>
        <fullName evidence="2">DNA-binding protein</fullName>
    </submittedName>
</protein>
<dbReference type="Proteomes" id="UP000779900">
    <property type="component" value="Unassembled WGS sequence"/>
</dbReference>
<feature type="domain" description="PPC" evidence="1">
    <location>
        <begin position="4"/>
        <end position="140"/>
    </location>
</feature>
<evidence type="ECO:0000259" key="1">
    <source>
        <dbReference type="PROSITE" id="PS51742"/>
    </source>
</evidence>
<dbReference type="EMBL" id="VGIR01000058">
    <property type="protein sequence ID" value="MBM3332061.1"/>
    <property type="molecule type" value="Genomic_DNA"/>
</dbReference>